<comment type="catalytic activity">
    <reaction evidence="1">
        <text>(6S)-5-methyl-5,6,7,8-tetrahydrofolate + L-homocysteine = (6S)-5,6,7,8-tetrahydrofolate + L-methionine</text>
        <dbReference type="Rhea" id="RHEA:11172"/>
        <dbReference type="ChEBI" id="CHEBI:18608"/>
        <dbReference type="ChEBI" id="CHEBI:57453"/>
        <dbReference type="ChEBI" id="CHEBI:57844"/>
        <dbReference type="ChEBI" id="CHEBI:58199"/>
        <dbReference type="EC" id="2.1.1.13"/>
    </reaction>
</comment>
<keyword evidence="15" id="KW-0486">Methionine biosynthesis</keyword>
<keyword evidence="11 19" id="KW-0808">Transferase</keyword>
<organism evidence="25 26">
    <name type="scientific">Eubacterium ramulus</name>
    <dbReference type="NCBI Taxonomy" id="39490"/>
    <lineage>
        <taxon>Bacteria</taxon>
        <taxon>Bacillati</taxon>
        <taxon>Bacillota</taxon>
        <taxon>Clostridia</taxon>
        <taxon>Eubacteriales</taxon>
        <taxon>Eubacteriaceae</taxon>
        <taxon>Eubacterium</taxon>
    </lineage>
</organism>
<dbReference type="UniPathway" id="UPA00051">
    <property type="reaction ID" value="UER00081"/>
</dbReference>
<comment type="similarity">
    <text evidence="5">Belongs to the vitamin-B12 dependent methionine synthase family.</text>
</comment>
<protein>
    <recommendedName>
        <fullName evidence="7">Methionine synthase</fullName>
        <ecNumber evidence="6">2.1.1.13</ecNumber>
    </recommendedName>
    <alternativeName>
        <fullName evidence="18">5-methyltetrahydrofolate--homocysteine methyltransferase</fullName>
    </alternativeName>
</protein>
<evidence type="ECO:0000256" key="18">
    <source>
        <dbReference type="ARBA" id="ARBA00031040"/>
    </source>
</evidence>
<feature type="domain" description="B12-binding" evidence="23">
    <location>
        <begin position="702"/>
        <end position="824"/>
    </location>
</feature>
<evidence type="ECO:0000256" key="11">
    <source>
        <dbReference type="ARBA" id="ARBA00022679"/>
    </source>
</evidence>
<dbReference type="Gene3D" id="3.20.20.20">
    <property type="entry name" value="Dihydropteroate synthase-like"/>
    <property type="match status" value="1"/>
</dbReference>
<evidence type="ECO:0000256" key="19">
    <source>
        <dbReference type="PROSITE-ProRule" id="PRU00333"/>
    </source>
</evidence>
<feature type="binding site" evidence="19">
    <location>
        <position position="208"/>
    </location>
    <ligand>
        <name>Zn(2+)</name>
        <dbReference type="ChEBI" id="CHEBI:29105"/>
    </ligand>
</feature>
<comment type="function">
    <text evidence="17">Catalyzes the transfer of a methyl group from methyl-cobalamin to homocysteine, yielding enzyme-bound cob(I)alamin and methionine. Subsequently, remethylates the cofactor using methyltetrahydrofolate.</text>
</comment>
<keyword evidence="14 19" id="KW-0862">Zinc</keyword>
<dbReference type="EMBL" id="JRFU01000121">
    <property type="protein sequence ID" value="PWE86273.1"/>
    <property type="molecule type" value="Genomic_DNA"/>
</dbReference>
<evidence type="ECO:0000256" key="15">
    <source>
        <dbReference type="ARBA" id="ARBA00023167"/>
    </source>
</evidence>
<feature type="domain" description="Hcy-binding" evidence="21">
    <location>
        <begin position="3"/>
        <end position="288"/>
    </location>
</feature>
<dbReference type="SUPFAM" id="SSF51717">
    <property type="entry name" value="Dihydropteroate synthetase-like"/>
    <property type="match status" value="1"/>
</dbReference>
<dbReference type="SUPFAM" id="SSF52242">
    <property type="entry name" value="Cobalamin (vitamin B12)-binding domain"/>
    <property type="match status" value="1"/>
</dbReference>
<reference evidence="25 26" key="1">
    <citation type="submission" date="2014-09" db="EMBL/GenBank/DDBJ databases">
        <title>Butyrate-producing bacteria isolated from human gut.</title>
        <authorList>
            <person name="Zhang Q."/>
            <person name="Zhao L."/>
        </authorList>
    </citation>
    <scope>NUCLEOTIDE SEQUENCE [LARGE SCALE GENOMIC DNA]</scope>
    <source>
        <strain evidence="25 26">21</strain>
    </source>
</reference>
<evidence type="ECO:0000259" key="21">
    <source>
        <dbReference type="PROSITE" id="PS50970"/>
    </source>
</evidence>
<dbReference type="OrthoDB" id="9803687at2"/>
<dbReference type="SMART" id="SM01018">
    <property type="entry name" value="B12-binding_2"/>
    <property type="match status" value="1"/>
</dbReference>
<evidence type="ECO:0000256" key="2">
    <source>
        <dbReference type="ARBA" id="ARBA00001947"/>
    </source>
</evidence>
<feature type="domain" description="Pterin-binding" evidence="22">
    <location>
        <begin position="319"/>
        <end position="563"/>
    </location>
</feature>
<dbReference type="GO" id="GO:0008705">
    <property type="term" value="F:methionine synthase activity"/>
    <property type="evidence" value="ECO:0007669"/>
    <property type="project" value="UniProtKB-EC"/>
</dbReference>
<evidence type="ECO:0000256" key="6">
    <source>
        <dbReference type="ARBA" id="ARBA00012032"/>
    </source>
</evidence>
<proteinExistence type="inferred from homology"/>
<dbReference type="SUPFAM" id="SSF47644">
    <property type="entry name" value="Methionine synthase domain"/>
    <property type="match status" value="1"/>
</dbReference>
<dbReference type="RefSeq" id="WP_109216052.1">
    <property type="nucleotide sequence ID" value="NZ_CAJLEE010000004.1"/>
</dbReference>
<evidence type="ECO:0000256" key="5">
    <source>
        <dbReference type="ARBA" id="ARBA00010398"/>
    </source>
</evidence>
<dbReference type="InterPro" id="IPR050554">
    <property type="entry name" value="Met_Synthase/Corrinoid"/>
</dbReference>
<dbReference type="Proteomes" id="UP000245288">
    <property type="component" value="Unassembled WGS sequence"/>
</dbReference>
<keyword evidence="8 19" id="KW-0489">Methyltransferase</keyword>
<dbReference type="Pfam" id="PF02310">
    <property type="entry name" value="B12-binding"/>
    <property type="match status" value="1"/>
</dbReference>
<dbReference type="GO" id="GO:0046872">
    <property type="term" value="F:metal ion binding"/>
    <property type="evidence" value="ECO:0007669"/>
    <property type="project" value="UniProtKB-KW"/>
</dbReference>
<evidence type="ECO:0000256" key="4">
    <source>
        <dbReference type="ARBA" id="ARBA00005178"/>
    </source>
</evidence>
<evidence type="ECO:0000256" key="20">
    <source>
        <dbReference type="SAM" id="Coils"/>
    </source>
</evidence>
<comment type="cofactor">
    <cofactor evidence="3">
        <name>methylcob(III)alamin</name>
        <dbReference type="ChEBI" id="CHEBI:28115"/>
    </cofactor>
</comment>
<keyword evidence="12" id="KW-0949">S-adenosyl-L-methionine</keyword>
<feature type="coiled-coil region" evidence="20">
    <location>
        <begin position="581"/>
        <end position="608"/>
    </location>
</feature>
<gene>
    <name evidence="25" type="ORF">LG34_11260</name>
</gene>
<dbReference type="PANTHER" id="PTHR45833:SF1">
    <property type="entry name" value="METHIONINE SYNTHASE"/>
    <property type="match status" value="1"/>
</dbReference>
<dbReference type="Gene3D" id="3.20.20.330">
    <property type="entry name" value="Homocysteine-binding-like domain"/>
    <property type="match status" value="1"/>
</dbReference>
<keyword evidence="10" id="KW-0846">Cobalamin</keyword>
<accession>A0A2V1JSB4</accession>
<evidence type="ECO:0000259" key="24">
    <source>
        <dbReference type="PROSITE" id="PS51337"/>
    </source>
</evidence>
<evidence type="ECO:0000313" key="26">
    <source>
        <dbReference type="Proteomes" id="UP000245288"/>
    </source>
</evidence>
<dbReference type="GO" id="GO:0050667">
    <property type="term" value="P:homocysteine metabolic process"/>
    <property type="evidence" value="ECO:0007669"/>
    <property type="project" value="TreeGrafter"/>
</dbReference>
<dbReference type="Gene3D" id="1.10.1240.10">
    <property type="entry name" value="Methionine synthase domain"/>
    <property type="match status" value="1"/>
</dbReference>
<dbReference type="GO" id="GO:0031419">
    <property type="term" value="F:cobalamin binding"/>
    <property type="evidence" value="ECO:0007669"/>
    <property type="project" value="UniProtKB-KW"/>
</dbReference>
<keyword evidence="16" id="KW-0170">Cobalt</keyword>
<keyword evidence="20" id="KW-0175">Coiled coil</keyword>
<dbReference type="Pfam" id="PF02607">
    <property type="entry name" value="B12-binding_2"/>
    <property type="match status" value="1"/>
</dbReference>
<dbReference type="PROSITE" id="PS51332">
    <property type="entry name" value="B12_BINDING"/>
    <property type="match status" value="1"/>
</dbReference>
<evidence type="ECO:0000256" key="3">
    <source>
        <dbReference type="ARBA" id="ARBA00001956"/>
    </source>
</evidence>
<dbReference type="InterPro" id="IPR011005">
    <property type="entry name" value="Dihydropteroate_synth-like_sf"/>
</dbReference>
<dbReference type="InterPro" id="IPR000489">
    <property type="entry name" value="Pterin-binding_dom"/>
</dbReference>
<dbReference type="AlphaFoldDB" id="A0A2V1JSB4"/>
<evidence type="ECO:0000256" key="1">
    <source>
        <dbReference type="ARBA" id="ARBA00001700"/>
    </source>
</evidence>
<dbReference type="InterPro" id="IPR003759">
    <property type="entry name" value="Cbl-bd_cap"/>
</dbReference>
<dbReference type="Pfam" id="PF02574">
    <property type="entry name" value="S-methyl_trans"/>
    <property type="match status" value="1"/>
</dbReference>
<evidence type="ECO:0000256" key="14">
    <source>
        <dbReference type="ARBA" id="ARBA00022833"/>
    </source>
</evidence>
<dbReference type="InterPro" id="IPR017215">
    <property type="entry name" value="MetH_bac"/>
</dbReference>
<keyword evidence="9" id="KW-0028">Amino-acid biosynthesis</keyword>
<feature type="domain" description="B12-binding N-terminal" evidence="24">
    <location>
        <begin position="607"/>
        <end position="701"/>
    </location>
</feature>
<comment type="caution">
    <text evidence="25">The sequence shown here is derived from an EMBL/GenBank/DDBJ whole genome shotgun (WGS) entry which is preliminary data.</text>
</comment>
<sequence>MTREELYGLLEKGPVFLDGATGSNLQKAGMPTGVCPEQWILDHPDVIVDLQKRYIEAGTQILYAPTFSGNRIKLEEYGLADKIVEINTKLVQLCKEAAGDKGLVCADMTMTGESLEPMGDLELEELIDIYKEQAKILYEAGVDLFVVETMMSLAETRAAVLAIKETCDLPVMVSMTFDEKGKTLYGNTPEGCMVVLQSLGADIVGINCSTGPEKMAEMVRQMKKYANVPILAKPNAGLPQMVDGETVYDMGPEEFASFGPMLMEAGASVLGGCCGTTPEHIARLVETTKDIVPVPVMKEHKRVLASERALQEIDINGPFLVIGERINPTGKKALQESLRQGSMDVVCDMAEEQEEMGAHILDINMGMNGIDEKAMMLEAIQEVTMTTTLPLCIDSSHVDIIEAALRHYPGRALINSISLEKEKFEKLLPIAKKYGAMFILLPLSDAGLPKDIDEKKEIIHKILDRALELGMCKEDIVVDGLVATVGANKNAALDTLATIRYCKEELGLATVGGLSNISFGLPNRGYVNAAFVTMALQSGLTMAIANPSSDIMMNLAAASDLLLNKTGADLNYINRMAEFDAKKKTESVKKAETVKQDAKKEATVLAEKKTEETSVAHSAIYKAVLNGSMKNILDEVKAGLVAGMEPGVIVSEELIPAINEVGDLFEQQKYFLPQLIASAETMKKAIEYLEPMLSSGDETGPKVTIVIATVEGDIHDIGKNLVALMLKNYGFRVVDLGKDVSKETIVQAAIDENADIIALSALMTTTMMRMKDVVELVREKNVDAKVIIGGAVITQSYADEIGADGYSKDAADAVRLVQRLMGLA</sequence>
<dbReference type="Pfam" id="PF00809">
    <property type="entry name" value="Pterin_bind"/>
    <property type="match status" value="1"/>
</dbReference>
<dbReference type="Gene3D" id="3.40.50.280">
    <property type="entry name" value="Cobalamin-binding domain"/>
    <property type="match status" value="1"/>
</dbReference>
<dbReference type="InterPro" id="IPR036594">
    <property type="entry name" value="Meth_synthase_dom"/>
</dbReference>
<dbReference type="InterPro" id="IPR036724">
    <property type="entry name" value="Cobalamin-bd_sf"/>
</dbReference>
<evidence type="ECO:0000259" key="22">
    <source>
        <dbReference type="PROSITE" id="PS50972"/>
    </source>
</evidence>
<dbReference type="PROSITE" id="PS50972">
    <property type="entry name" value="PTERIN_BINDING"/>
    <property type="match status" value="1"/>
</dbReference>
<evidence type="ECO:0000259" key="23">
    <source>
        <dbReference type="PROSITE" id="PS51332"/>
    </source>
</evidence>
<comment type="cofactor">
    <cofactor evidence="2 19">
        <name>Zn(2+)</name>
        <dbReference type="ChEBI" id="CHEBI:29105"/>
    </cofactor>
</comment>
<keyword evidence="13 19" id="KW-0479">Metal-binding</keyword>
<dbReference type="InterPro" id="IPR003726">
    <property type="entry name" value="HCY_dom"/>
</dbReference>
<dbReference type="PIRSF" id="PIRSF037472">
    <property type="entry name" value="DHPS_mtfrase"/>
    <property type="match status" value="1"/>
</dbReference>
<dbReference type="PROSITE" id="PS51337">
    <property type="entry name" value="B12_BINDING_NTER"/>
    <property type="match status" value="1"/>
</dbReference>
<dbReference type="CDD" id="cd02070">
    <property type="entry name" value="corrinoid_protein_B12-BD"/>
    <property type="match status" value="1"/>
</dbReference>
<dbReference type="EC" id="2.1.1.13" evidence="6"/>
<dbReference type="PROSITE" id="PS50970">
    <property type="entry name" value="HCY"/>
    <property type="match status" value="1"/>
</dbReference>
<name>A0A2V1JSB4_EUBRA</name>
<keyword evidence="26" id="KW-1185">Reference proteome</keyword>
<evidence type="ECO:0000256" key="8">
    <source>
        <dbReference type="ARBA" id="ARBA00022603"/>
    </source>
</evidence>
<feature type="binding site" evidence="19">
    <location>
        <position position="273"/>
    </location>
    <ligand>
        <name>Zn(2+)</name>
        <dbReference type="ChEBI" id="CHEBI:29105"/>
    </ligand>
</feature>
<evidence type="ECO:0000313" key="25">
    <source>
        <dbReference type="EMBL" id="PWE86273.1"/>
    </source>
</evidence>
<dbReference type="SUPFAM" id="SSF82282">
    <property type="entry name" value="Homocysteine S-methyltransferase"/>
    <property type="match status" value="1"/>
</dbReference>
<evidence type="ECO:0000256" key="9">
    <source>
        <dbReference type="ARBA" id="ARBA00022605"/>
    </source>
</evidence>
<evidence type="ECO:0000256" key="7">
    <source>
        <dbReference type="ARBA" id="ARBA00013998"/>
    </source>
</evidence>
<dbReference type="PANTHER" id="PTHR45833">
    <property type="entry name" value="METHIONINE SYNTHASE"/>
    <property type="match status" value="1"/>
</dbReference>
<dbReference type="GO" id="GO:0032259">
    <property type="term" value="P:methylation"/>
    <property type="evidence" value="ECO:0007669"/>
    <property type="project" value="UniProtKB-KW"/>
</dbReference>
<comment type="pathway">
    <text evidence="4">Amino-acid biosynthesis; L-methionine biosynthesis via de novo pathway; L-methionine from L-homocysteine (MetH route): step 1/1.</text>
</comment>
<evidence type="ECO:0000256" key="17">
    <source>
        <dbReference type="ARBA" id="ARBA00025552"/>
    </source>
</evidence>
<dbReference type="InterPro" id="IPR036589">
    <property type="entry name" value="HCY_dom_sf"/>
</dbReference>
<evidence type="ECO:0000256" key="16">
    <source>
        <dbReference type="ARBA" id="ARBA00023285"/>
    </source>
</evidence>
<evidence type="ECO:0000256" key="12">
    <source>
        <dbReference type="ARBA" id="ARBA00022691"/>
    </source>
</evidence>
<evidence type="ECO:0000256" key="10">
    <source>
        <dbReference type="ARBA" id="ARBA00022628"/>
    </source>
</evidence>
<dbReference type="GO" id="GO:0046653">
    <property type="term" value="P:tetrahydrofolate metabolic process"/>
    <property type="evidence" value="ECO:0007669"/>
    <property type="project" value="TreeGrafter"/>
</dbReference>
<evidence type="ECO:0000256" key="13">
    <source>
        <dbReference type="ARBA" id="ARBA00022723"/>
    </source>
</evidence>
<feature type="binding site" evidence="19">
    <location>
        <position position="274"/>
    </location>
    <ligand>
        <name>Zn(2+)</name>
        <dbReference type="ChEBI" id="CHEBI:29105"/>
    </ligand>
</feature>
<dbReference type="InterPro" id="IPR006158">
    <property type="entry name" value="Cobalamin-bd"/>
</dbReference>
<dbReference type="GO" id="GO:0005829">
    <property type="term" value="C:cytosol"/>
    <property type="evidence" value="ECO:0007669"/>
    <property type="project" value="TreeGrafter"/>
</dbReference>